<dbReference type="InterPro" id="IPR002491">
    <property type="entry name" value="ABC_transptr_periplasmic_BD"/>
</dbReference>
<feature type="region of interest" description="Disordered" evidence="2">
    <location>
        <begin position="20"/>
        <end position="59"/>
    </location>
</feature>
<comment type="similarity">
    <text evidence="1">Belongs to the bacterial solute-binding protein 8 family.</text>
</comment>
<dbReference type="EMBL" id="DVHA01000089">
    <property type="protein sequence ID" value="HIR60453.1"/>
    <property type="molecule type" value="Genomic_DNA"/>
</dbReference>
<comment type="caution">
    <text evidence="5">The sequence shown here is derived from an EMBL/GenBank/DDBJ whole genome shotgun (WGS) entry which is preliminary data.</text>
</comment>
<name>A0A9D1DWY3_9FIRM</name>
<reference evidence="5" key="1">
    <citation type="submission" date="2020-10" db="EMBL/GenBank/DDBJ databases">
        <authorList>
            <person name="Gilroy R."/>
        </authorList>
    </citation>
    <scope>NUCLEOTIDE SEQUENCE</scope>
    <source>
        <strain evidence="5">CHK189-12415</strain>
    </source>
</reference>
<dbReference type="PANTHER" id="PTHR30535">
    <property type="entry name" value="VITAMIN B12-BINDING PROTEIN"/>
    <property type="match status" value="1"/>
</dbReference>
<sequence>MKKILSISLLCALLLTGCQSGGSEPSESTASESSASTPVSSESAAESAPESTEEETSYTFTDSLGREFTFDGPVDAVAPSGLLSQLVIYAAAPDTLVGWSNEWTSGAEQYIPEEYRSLPLIGQIYGTNTEFSVEELLAHGPDIVLDIGEPKDGMAEDFAALEEQTGIPFVHIDATMETMPEAFTMIGELLGIEETAAVYADYCGEVYSRTLEIMDQVGEDKTSVLYLTGDDGLNVIANGSYHAEILDLIGDNAAVVDEPSSKGTGNETDMEQIMLWDPEVIFFAPGSVYDTAASDPLWQGLSAIQSGQYYEVPSGPYNWMGFPPSIQRYLGMMWMEKVLYPQYAGFDLMEEVQRYYDLFYHYDLSEEEYAQLTERSLP</sequence>
<dbReference type="Pfam" id="PF01497">
    <property type="entry name" value="Peripla_BP_2"/>
    <property type="match status" value="1"/>
</dbReference>
<evidence type="ECO:0000256" key="2">
    <source>
        <dbReference type="SAM" id="MobiDB-lite"/>
    </source>
</evidence>
<dbReference type="AlphaFoldDB" id="A0A9D1DWY3"/>
<evidence type="ECO:0000313" key="6">
    <source>
        <dbReference type="Proteomes" id="UP000824241"/>
    </source>
</evidence>
<gene>
    <name evidence="5" type="ORF">IAB37_02600</name>
</gene>
<dbReference type="PROSITE" id="PS50983">
    <property type="entry name" value="FE_B12_PBP"/>
    <property type="match status" value="1"/>
</dbReference>
<protein>
    <submittedName>
        <fullName evidence="5">ABC transporter substrate-binding protein</fullName>
    </submittedName>
</protein>
<dbReference type="PROSITE" id="PS51257">
    <property type="entry name" value="PROKAR_LIPOPROTEIN"/>
    <property type="match status" value="1"/>
</dbReference>
<feature type="compositionally biased region" description="Low complexity" evidence="2">
    <location>
        <begin position="23"/>
        <end position="50"/>
    </location>
</feature>
<dbReference type="Proteomes" id="UP000824241">
    <property type="component" value="Unassembled WGS sequence"/>
</dbReference>
<feature type="chain" id="PRO_5038788891" evidence="3">
    <location>
        <begin position="23"/>
        <end position="378"/>
    </location>
</feature>
<dbReference type="SUPFAM" id="SSF53807">
    <property type="entry name" value="Helical backbone' metal receptor"/>
    <property type="match status" value="1"/>
</dbReference>
<evidence type="ECO:0000256" key="1">
    <source>
        <dbReference type="ARBA" id="ARBA00008814"/>
    </source>
</evidence>
<dbReference type="Gene3D" id="3.40.50.1980">
    <property type="entry name" value="Nitrogenase molybdenum iron protein domain"/>
    <property type="match status" value="2"/>
</dbReference>
<evidence type="ECO:0000259" key="4">
    <source>
        <dbReference type="PROSITE" id="PS50983"/>
    </source>
</evidence>
<proteinExistence type="inferred from homology"/>
<reference evidence="5" key="2">
    <citation type="journal article" date="2021" name="PeerJ">
        <title>Extensive microbial diversity within the chicken gut microbiome revealed by metagenomics and culture.</title>
        <authorList>
            <person name="Gilroy R."/>
            <person name="Ravi A."/>
            <person name="Getino M."/>
            <person name="Pursley I."/>
            <person name="Horton D.L."/>
            <person name="Alikhan N.F."/>
            <person name="Baker D."/>
            <person name="Gharbi K."/>
            <person name="Hall N."/>
            <person name="Watson M."/>
            <person name="Adriaenssens E.M."/>
            <person name="Foster-Nyarko E."/>
            <person name="Jarju S."/>
            <person name="Secka A."/>
            <person name="Antonio M."/>
            <person name="Oren A."/>
            <person name="Chaudhuri R.R."/>
            <person name="La Ragione R."/>
            <person name="Hildebrand F."/>
            <person name="Pallen M.J."/>
        </authorList>
    </citation>
    <scope>NUCLEOTIDE SEQUENCE</scope>
    <source>
        <strain evidence="5">CHK189-12415</strain>
    </source>
</reference>
<feature type="domain" description="Fe/B12 periplasmic-binding" evidence="4">
    <location>
        <begin position="75"/>
        <end position="343"/>
    </location>
</feature>
<feature type="signal peptide" evidence="3">
    <location>
        <begin position="1"/>
        <end position="22"/>
    </location>
</feature>
<evidence type="ECO:0000256" key="3">
    <source>
        <dbReference type="SAM" id="SignalP"/>
    </source>
</evidence>
<keyword evidence="3" id="KW-0732">Signal</keyword>
<evidence type="ECO:0000313" key="5">
    <source>
        <dbReference type="EMBL" id="HIR60453.1"/>
    </source>
</evidence>
<organism evidence="5 6">
    <name type="scientific">Candidatus Faecivivens stercoravium</name>
    <dbReference type="NCBI Taxonomy" id="2840803"/>
    <lineage>
        <taxon>Bacteria</taxon>
        <taxon>Bacillati</taxon>
        <taxon>Bacillota</taxon>
        <taxon>Clostridia</taxon>
        <taxon>Eubacteriales</taxon>
        <taxon>Oscillospiraceae</taxon>
        <taxon>Oscillospiraceae incertae sedis</taxon>
        <taxon>Candidatus Faecivivens</taxon>
    </lineage>
</organism>
<dbReference type="InterPro" id="IPR050902">
    <property type="entry name" value="ABC_Transporter_SBP"/>
</dbReference>
<dbReference type="PANTHER" id="PTHR30535:SF34">
    <property type="entry name" value="MOLYBDATE-BINDING PROTEIN MOLA"/>
    <property type="match status" value="1"/>
</dbReference>
<accession>A0A9D1DWY3</accession>
<dbReference type="Gene3D" id="1.20.58.2180">
    <property type="match status" value="1"/>
</dbReference>